<gene>
    <name evidence="13" type="primary">APOBEC3H</name>
</gene>
<evidence type="ECO:0000313" key="12">
    <source>
        <dbReference type="Proteomes" id="UP000694923"/>
    </source>
</evidence>
<comment type="cofactor">
    <cofactor evidence="1">
        <name>Zn(2+)</name>
        <dbReference type="ChEBI" id="CHEBI:29105"/>
    </cofactor>
</comment>
<evidence type="ECO:0000256" key="6">
    <source>
        <dbReference type="ARBA" id="ARBA00022801"/>
    </source>
</evidence>
<dbReference type="InterPro" id="IPR016193">
    <property type="entry name" value="Cytidine_deaminase-like"/>
</dbReference>
<evidence type="ECO:0000256" key="8">
    <source>
        <dbReference type="ARBA" id="ARBA00029489"/>
    </source>
</evidence>
<keyword evidence="12" id="KW-1185">Reference proteome</keyword>
<dbReference type="Proteomes" id="UP000694923">
    <property type="component" value="Unplaced"/>
</dbReference>
<evidence type="ECO:0000259" key="11">
    <source>
        <dbReference type="PROSITE" id="PS51747"/>
    </source>
</evidence>
<dbReference type="GeneID" id="103600466"/>
<comment type="subcellular location">
    <subcellularLocation>
        <location evidence="2">Cytoplasm</location>
    </subcellularLocation>
</comment>
<evidence type="ECO:0000256" key="4">
    <source>
        <dbReference type="ARBA" id="ARBA00022490"/>
    </source>
</evidence>
<dbReference type="PANTHER" id="PTHR13857:SF43">
    <property type="entry name" value="DNA DC-DU-EDITING ENZYME APOBEC-3H"/>
    <property type="match status" value="1"/>
</dbReference>
<feature type="chain" id="PRO_5046569771" description="single-stranded DNA cytosine deaminase" evidence="10">
    <location>
        <begin position="20"/>
        <end position="275"/>
    </location>
</feature>
<dbReference type="CDD" id="cd01283">
    <property type="entry name" value="cytidine_deaminase"/>
    <property type="match status" value="1"/>
</dbReference>
<keyword evidence="10" id="KW-0732">Signal</keyword>
<dbReference type="PANTHER" id="PTHR13857">
    <property type="entry name" value="MRNA EDITING ENZYME"/>
    <property type="match status" value="1"/>
</dbReference>
<dbReference type="SUPFAM" id="SSF53927">
    <property type="entry name" value="Cytidine deaminase-like"/>
    <property type="match status" value="1"/>
</dbReference>
<keyword evidence="7" id="KW-0862">Zinc</keyword>
<feature type="signal peptide" evidence="10">
    <location>
        <begin position="1"/>
        <end position="19"/>
    </location>
</feature>
<dbReference type="InterPro" id="IPR050610">
    <property type="entry name" value="APOBEC_Cyt_Deaminase"/>
</dbReference>
<evidence type="ECO:0000256" key="5">
    <source>
        <dbReference type="ARBA" id="ARBA00022723"/>
    </source>
</evidence>
<organism evidence="12 13">
    <name type="scientific">Galeopterus variegatus</name>
    <name type="common">Malayan flying lemur</name>
    <name type="synonym">Cynocephalus variegatus</name>
    <dbReference type="NCBI Taxonomy" id="482537"/>
    <lineage>
        <taxon>Eukaryota</taxon>
        <taxon>Metazoa</taxon>
        <taxon>Chordata</taxon>
        <taxon>Craniata</taxon>
        <taxon>Vertebrata</taxon>
        <taxon>Euteleostomi</taxon>
        <taxon>Mammalia</taxon>
        <taxon>Eutheria</taxon>
        <taxon>Euarchontoglires</taxon>
        <taxon>Dermoptera</taxon>
        <taxon>Cynocephalidae</taxon>
        <taxon>Galeopterus</taxon>
    </lineage>
</organism>
<proteinExistence type="inferred from homology"/>
<evidence type="ECO:0000256" key="10">
    <source>
        <dbReference type="SAM" id="SignalP"/>
    </source>
</evidence>
<protein>
    <recommendedName>
        <fullName evidence="8">single-stranded DNA cytosine deaminase</fullName>
        <ecNumber evidence="8">3.5.4.38</ecNumber>
    </recommendedName>
</protein>
<reference evidence="13" key="1">
    <citation type="submission" date="2025-08" db="UniProtKB">
        <authorList>
            <consortium name="RefSeq"/>
        </authorList>
    </citation>
    <scope>IDENTIFICATION</scope>
</reference>
<keyword evidence="5" id="KW-0479">Metal-binding</keyword>
<dbReference type="Gene3D" id="3.40.140.10">
    <property type="entry name" value="Cytidine Deaminase, domain 2"/>
    <property type="match status" value="1"/>
</dbReference>
<accession>A0ABM0RQS5</accession>
<dbReference type="PROSITE" id="PS00903">
    <property type="entry name" value="CYT_DCMP_DEAMINASES_1"/>
    <property type="match status" value="1"/>
</dbReference>
<dbReference type="InterPro" id="IPR016192">
    <property type="entry name" value="APOBEC/CMP_deaminase_Zn-bd"/>
</dbReference>
<evidence type="ECO:0000313" key="13">
    <source>
        <dbReference type="RefSeq" id="XP_008582966.1"/>
    </source>
</evidence>
<comment type="catalytic activity">
    <reaction evidence="9">
        <text>a 2'-deoxycytidine in single-stranded DNA + H2O + H(+) = a 2'-deoxyuridine in single-stranded DNA + NH4(+)</text>
        <dbReference type="Rhea" id="RHEA:50948"/>
        <dbReference type="Rhea" id="RHEA-COMP:12846"/>
        <dbReference type="Rhea" id="RHEA-COMP:12847"/>
        <dbReference type="ChEBI" id="CHEBI:15377"/>
        <dbReference type="ChEBI" id="CHEBI:15378"/>
        <dbReference type="ChEBI" id="CHEBI:28938"/>
        <dbReference type="ChEBI" id="CHEBI:85452"/>
        <dbReference type="ChEBI" id="CHEBI:133902"/>
        <dbReference type="EC" id="3.5.4.38"/>
    </reaction>
</comment>
<evidence type="ECO:0000256" key="3">
    <source>
        <dbReference type="ARBA" id="ARBA00006576"/>
    </source>
</evidence>
<dbReference type="InterPro" id="IPR002125">
    <property type="entry name" value="CMP_dCMP_dom"/>
</dbReference>
<evidence type="ECO:0000256" key="7">
    <source>
        <dbReference type="ARBA" id="ARBA00022833"/>
    </source>
</evidence>
<dbReference type="Pfam" id="PF18772">
    <property type="entry name" value="APOBEC2"/>
    <property type="match status" value="1"/>
</dbReference>
<sequence length="275" mass="32569">MGVFVLSLMLRAASCPVWELPLQVESLVINPRPQSRDGVHQLFSNLPPNAPEVLLIGIKGCQKNTMRWLKEDVFSKQFNNQHRVKKPYYRRKTYLCYQLKLLNGPTLDKGCFQNKKRRHAEIRFIDKIRSMRLDPAESYEITCYLTWSPCPSCARELVEFINHHHHDHPRLRLRIFTSRLYCHWRKKHQEGLQLLCKSNVPVDVMKLPEFTDCWRNFVDEERPFEEWENLEQYSNSISQRLERILRSWNVNVLTDDFRNLQLGSPSPSSSASDSR</sequence>
<dbReference type="RefSeq" id="XP_008582966.1">
    <property type="nucleotide sequence ID" value="XM_008584744.1"/>
</dbReference>
<evidence type="ECO:0000256" key="1">
    <source>
        <dbReference type="ARBA" id="ARBA00001947"/>
    </source>
</evidence>
<name>A0ABM0RQS5_GALVR</name>
<feature type="domain" description="CMP/dCMP-type deaminase" evidence="11">
    <location>
        <begin position="69"/>
        <end position="195"/>
    </location>
</feature>
<evidence type="ECO:0000256" key="2">
    <source>
        <dbReference type="ARBA" id="ARBA00004496"/>
    </source>
</evidence>
<dbReference type="PROSITE" id="PS51747">
    <property type="entry name" value="CYT_DCMP_DEAMINASES_2"/>
    <property type="match status" value="1"/>
</dbReference>
<keyword evidence="4" id="KW-0963">Cytoplasm</keyword>
<keyword evidence="6" id="KW-0378">Hydrolase</keyword>
<dbReference type="EC" id="3.5.4.38" evidence="8"/>
<evidence type="ECO:0000256" key="9">
    <source>
        <dbReference type="ARBA" id="ARBA00049114"/>
    </source>
</evidence>
<comment type="similarity">
    <text evidence="3">Belongs to the cytidine and deoxycytidylate deaminase family.</text>
</comment>